<evidence type="ECO:0000313" key="2">
    <source>
        <dbReference type="Proteomes" id="UP001168821"/>
    </source>
</evidence>
<proteinExistence type="predicted"/>
<name>A0AA38MQG2_9CUCU</name>
<dbReference type="EMBL" id="JALNTZ010000002">
    <property type="protein sequence ID" value="KAJ3664357.1"/>
    <property type="molecule type" value="Genomic_DNA"/>
</dbReference>
<comment type="caution">
    <text evidence="1">The sequence shown here is derived from an EMBL/GenBank/DDBJ whole genome shotgun (WGS) entry which is preliminary data.</text>
</comment>
<protein>
    <submittedName>
        <fullName evidence="1">Uncharacterized protein</fullName>
    </submittedName>
</protein>
<accession>A0AA38MQG2</accession>
<reference evidence="1" key="1">
    <citation type="journal article" date="2023" name="G3 (Bethesda)">
        <title>Whole genome assemblies of Zophobas morio and Tenebrio molitor.</title>
        <authorList>
            <person name="Kaur S."/>
            <person name="Stinson S.A."/>
            <person name="diCenzo G.C."/>
        </authorList>
    </citation>
    <scope>NUCLEOTIDE SEQUENCE</scope>
    <source>
        <strain evidence="1">QUZm001</strain>
    </source>
</reference>
<gene>
    <name evidence="1" type="ORF">Zmor_008534</name>
</gene>
<dbReference type="AlphaFoldDB" id="A0AA38MQG2"/>
<dbReference type="Proteomes" id="UP001168821">
    <property type="component" value="Unassembled WGS sequence"/>
</dbReference>
<sequence>MHPHGVDPPDGIIRMDIAAGSSHVLPPKEGFGEPILQRALQRDVTQKLRHNTCCFLRGRVFLRLVFLQNSDAGSSFAAISGQFSREWRQERVIVAGIEKCALCCGGNNHRS</sequence>
<evidence type="ECO:0000313" key="1">
    <source>
        <dbReference type="EMBL" id="KAJ3664357.1"/>
    </source>
</evidence>
<keyword evidence="2" id="KW-1185">Reference proteome</keyword>
<organism evidence="1 2">
    <name type="scientific">Zophobas morio</name>
    <dbReference type="NCBI Taxonomy" id="2755281"/>
    <lineage>
        <taxon>Eukaryota</taxon>
        <taxon>Metazoa</taxon>
        <taxon>Ecdysozoa</taxon>
        <taxon>Arthropoda</taxon>
        <taxon>Hexapoda</taxon>
        <taxon>Insecta</taxon>
        <taxon>Pterygota</taxon>
        <taxon>Neoptera</taxon>
        <taxon>Endopterygota</taxon>
        <taxon>Coleoptera</taxon>
        <taxon>Polyphaga</taxon>
        <taxon>Cucujiformia</taxon>
        <taxon>Tenebrionidae</taxon>
        <taxon>Zophobas</taxon>
    </lineage>
</organism>